<keyword evidence="1" id="KW-0812">Transmembrane</keyword>
<reference evidence="2" key="1">
    <citation type="journal article" date="2010" name="Science">
        <title>Plasticity of animal genome architecture unmasked by rapid evolution of a pelagic tunicate.</title>
        <authorList>
            <person name="Denoeud F."/>
            <person name="Henriet S."/>
            <person name="Mungpakdee S."/>
            <person name="Aury J.M."/>
            <person name="Da Silva C."/>
            <person name="Brinkmann H."/>
            <person name="Mikhaleva J."/>
            <person name="Olsen L.C."/>
            <person name="Jubin C."/>
            <person name="Canestro C."/>
            <person name="Bouquet J.M."/>
            <person name="Danks G."/>
            <person name="Poulain J."/>
            <person name="Campsteijn C."/>
            <person name="Adamski M."/>
            <person name="Cross I."/>
            <person name="Yadetie F."/>
            <person name="Muffato M."/>
            <person name="Louis A."/>
            <person name="Butcher S."/>
            <person name="Tsagkogeorga G."/>
            <person name="Konrad A."/>
            <person name="Singh S."/>
            <person name="Jensen M.F."/>
            <person name="Cong E.H."/>
            <person name="Eikeseth-Otteraa H."/>
            <person name="Noel B."/>
            <person name="Anthouard V."/>
            <person name="Porcel B.M."/>
            <person name="Kachouri-Lafond R."/>
            <person name="Nishino A."/>
            <person name="Ugolini M."/>
            <person name="Chourrout P."/>
            <person name="Nishida H."/>
            <person name="Aasland R."/>
            <person name="Huzurbazar S."/>
            <person name="Westhof E."/>
            <person name="Delsuc F."/>
            <person name="Lehrach H."/>
            <person name="Reinhardt R."/>
            <person name="Weissenbach J."/>
            <person name="Roy S.W."/>
            <person name="Artiguenave F."/>
            <person name="Postlethwait J.H."/>
            <person name="Manak J.R."/>
            <person name="Thompson E.M."/>
            <person name="Jaillon O."/>
            <person name="Du Pasquier L."/>
            <person name="Boudinot P."/>
            <person name="Liberles D.A."/>
            <person name="Volff J.N."/>
            <person name="Philippe H."/>
            <person name="Lenhard B."/>
            <person name="Roest Crollius H."/>
            <person name="Wincker P."/>
            <person name="Chourrout D."/>
        </authorList>
    </citation>
    <scope>NUCLEOTIDE SEQUENCE [LARGE SCALE GENOMIC DNA]</scope>
</reference>
<proteinExistence type="predicted"/>
<keyword evidence="1" id="KW-0472">Membrane</keyword>
<protein>
    <submittedName>
        <fullName evidence="2">Uncharacterized protein</fullName>
    </submittedName>
</protein>
<dbReference type="EMBL" id="FN653205">
    <property type="protein sequence ID" value="CBY13624.1"/>
    <property type="molecule type" value="Genomic_DNA"/>
</dbReference>
<keyword evidence="3" id="KW-1185">Reference proteome</keyword>
<keyword evidence="1" id="KW-1133">Transmembrane helix</keyword>
<evidence type="ECO:0000256" key="1">
    <source>
        <dbReference type="SAM" id="Phobius"/>
    </source>
</evidence>
<evidence type="ECO:0000313" key="3">
    <source>
        <dbReference type="Proteomes" id="UP000001307"/>
    </source>
</evidence>
<sequence length="69" mass="7436">MELETWIIVVIAVGGALLLGILIAVCCCCCKKKKVAKSTSQETLAKNQTLSPRNSQVILESGNDDFNPK</sequence>
<name>E4XV93_OIKDI</name>
<dbReference type="InParanoid" id="E4XV93"/>
<dbReference type="OrthoDB" id="10543067at2759"/>
<feature type="transmembrane region" description="Helical" evidence="1">
    <location>
        <begin position="6"/>
        <end position="30"/>
    </location>
</feature>
<feature type="non-terminal residue" evidence="2">
    <location>
        <position position="69"/>
    </location>
</feature>
<accession>E4XV93</accession>
<organism evidence="2">
    <name type="scientific">Oikopleura dioica</name>
    <name type="common">Tunicate</name>
    <dbReference type="NCBI Taxonomy" id="34765"/>
    <lineage>
        <taxon>Eukaryota</taxon>
        <taxon>Metazoa</taxon>
        <taxon>Chordata</taxon>
        <taxon>Tunicata</taxon>
        <taxon>Appendicularia</taxon>
        <taxon>Copelata</taxon>
        <taxon>Oikopleuridae</taxon>
        <taxon>Oikopleura</taxon>
    </lineage>
</organism>
<gene>
    <name evidence="2" type="ORF">GSOID_T00005419001</name>
</gene>
<dbReference type="Proteomes" id="UP000001307">
    <property type="component" value="Unassembled WGS sequence"/>
</dbReference>
<dbReference type="AlphaFoldDB" id="E4XV93"/>
<evidence type="ECO:0000313" key="2">
    <source>
        <dbReference type="EMBL" id="CBY13624.1"/>
    </source>
</evidence>